<organism evidence="1 2">
    <name type="scientific">Massilia varians</name>
    <dbReference type="NCBI Taxonomy" id="457921"/>
    <lineage>
        <taxon>Bacteria</taxon>
        <taxon>Pseudomonadati</taxon>
        <taxon>Pseudomonadota</taxon>
        <taxon>Betaproteobacteria</taxon>
        <taxon>Burkholderiales</taxon>
        <taxon>Oxalobacteraceae</taxon>
        <taxon>Telluria group</taxon>
        <taxon>Massilia</taxon>
    </lineage>
</organism>
<reference evidence="1" key="1">
    <citation type="submission" date="2022-11" db="EMBL/GenBank/DDBJ databases">
        <title>Isolation and characterization of PLA-degrading bacterium Massilia sp. from Antarctic soil.</title>
        <authorList>
            <person name="Sato K."/>
            <person name="Gomez-Fuentes C."/>
            <person name="Ahmad S.A."/>
            <person name="Zulkharnain A."/>
        </authorList>
    </citation>
    <scope>NUCLEOTIDE SEQUENCE</scope>
    <source>
        <strain evidence="1">N-3</strain>
    </source>
</reference>
<dbReference type="Gene3D" id="2.120.10.30">
    <property type="entry name" value="TolB, C-terminal domain"/>
    <property type="match status" value="1"/>
</dbReference>
<gene>
    <name evidence="1" type="ORF">MasN3_39460</name>
</gene>
<proteinExistence type="predicted"/>
<evidence type="ECO:0000313" key="1">
    <source>
        <dbReference type="EMBL" id="BDT60452.1"/>
    </source>
</evidence>
<evidence type="ECO:0000313" key="2">
    <source>
        <dbReference type="Proteomes" id="UP001163336"/>
    </source>
</evidence>
<dbReference type="InterPro" id="IPR011042">
    <property type="entry name" value="6-blade_b-propeller_TolB-like"/>
</dbReference>
<evidence type="ECO:0008006" key="3">
    <source>
        <dbReference type="Google" id="ProtNLM"/>
    </source>
</evidence>
<dbReference type="SUPFAM" id="SSF63829">
    <property type="entry name" value="Calcium-dependent phosphotriesterase"/>
    <property type="match status" value="1"/>
</dbReference>
<dbReference type="Proteomes" id="UP001163336">
    <property type="component" value="Chromosome"/>
</dbReference>
<name>A0ABN6TDZ9_9BURK</name>
<dbReference type="EMBL" id="AP026966">
    <property type="protein sequence ID" value="BDT60452.1"/>
    <property type="molecule type" value="Genomic_DNA"/>
</dbReference>
<dbReference type="RefSeq" id="WP_281909587.1">
    <property type="nucleotide sequence ID" value="NZ_AP026966.1"/>
</dbReference>
<protein>
    <recommendedName>
        <fullName evidence="3">SMP-30/Gluconolactonase/LRE-like region domain-containing protein</fullName>
    </recommendedName>
</protein>
<keyword evidence="2" id="KW-1185">Reference proteome</keyword>
<accession>A0ABN6TDZ9</accession>
<sequence>MTQTGTPLGALVPSSDPNAPWAPRGMVLLGKGRERILIVADLGDIGLTGKLLAYRVVGTRARFIANLDPNIDKPGTTPPFHPRGVVLGPDGYLYVLIRNIPEPCGGGILRFDPKTLRYVDTVLSNPVDCKANVNDLQRPEGLVFSPGGDLYVTSLWRFPELCDCLDNNKILIIPKKELRSGKIRLPIKRIDLHRPDEPVVFAQTLLFGPRGKLYVAILNTGEVRRYDVDTKAYTSFVPPGGGVAEPWWLSFGKTNAATLQYEGR</sequence>